<evidence type="ECO:0000256" key="1">
    <source>
        <dbReference type="ARBA" id="ARBA00022723"/>
    </source>
</evidence>
<proteinExistence type="predicted"/>
<dbReference type="InParanoid" id="C4JUS5"/>
<dbReference type="HOGENOM" id="CLU_026721_0_0_1"/>
<keyword evidence="2 4" id="KW-0863">Zinc-finger</keyword>
<feature type="domain" description="PHD-type" evidence="6">
    <location>
        <begin position="127"/>
        <end position="175"/>
    </location>
</feature>
<feature type="region of interest" description="Disordered" evidence="5">
    <location>
        <begin position="494"/>
        <end position="526"/>
    </location>
</feature>
<dbReference type="OMA" id="GDWYCME"/>
<dbReference type="VEuPathDB" id="FungiDB:UREG_04878"/>
<evidence type="ECO:0000313" key="8">
    <source>
        <dbReference type="EMBL" id="EEP80036.1"/>
    </source>
</evidence>
<dbReference type="eggNOG" id="KOG0825">
    <property type="taxonomic scope" value="Eukaryota"/>
</dbReference>
<feature type="compositionally biased region" description="Low complexity" evidence="5">
    <location>
        <begin position="463"/>
        <end position="478"/>
    </location>
</feature>
<dbReference type="PANTHER" id="PTHR12618">
    <property type="entry name" value="PHD AND RING FINGER DOMAIN-CONTAINING PROTEIN 1"/>
    <property type="match status" value="1"/>
</dbReference>
<evidence type="ECO:0000259" key="6">
    <source>
        <dbReference type="PROSITE" id="PS50016"/>
    </source>
</evidence>
<dbReference type="KEGG" id="ure:UREG_04878"/>
<dbReference type="SUPFAM" id="SSF57903">
    <property type="entry name" value="FYVE/PHD zinc finger"/>
    <property type="match status" value="1"/>
</dbReference>
<dbReference type="GeneID" id="8441192"/>
<dbReference type="OrthoDB" id="8062037at2759"/>
<dbReference type="PANTHER" id="PTHR12618:SF20">
    <property type="entry name" value="PHD AND RING FINGER DOMAIN-CONTAINING PROTEIN 1"/>
    <property type="match status" value="1"/>
</dbReference>
<dbReference type="RefSeq" id="XP_002584189.1">
    <property type="nucleotide sequence ID" value="XM_002584143.1"/>
</dbReference>
<dbReference type="GO" id="GO:0008270">
    <property type="term" value="F:zinc ion binding"/>
    <property type="evidence" value="ECO:0007669"/>
    <property type="project" value="UniProtKB-KW"/>
</dbReference>
<keyword evidence="9" id="KW-1185">Reference proteome</keyword>
<evidence type="ECO:0000259" key="7">
    <source>
        <dbReference type="PROSITE" id="PS50089"/>
    </source>
</evidence>
<gene>
    <name evidence="8" type="ORF">UREG_04878</name>
</gene>
<feature type="compositionally biased region" description="Basic and acidic residues" evidence="5">
    <location>
        <begin position="353"/>
        <end position="369"/>
    </location>
</feature>
<dbReference type="AlphaFoldDB" id="C4JUS5"/>
<keyword evidence="1" id="KW-0479">Metal-binding</keyword>
<feature type="domain" description="RING-type" evidence="7">
    <location>
        <begin position="35"/>
        <end position="81"/>
    </location>
</feature>
<reference evidence="9" key="1">
    <citation type="journal article" date="2009" name="Genome Res.">
        <title>Comparative genomic analyses of the human fungal pathogens Coccidioides and their relatives.</title>
        <authorList>
            <person name="Sharpton T.J."/>
            <person name="Stajich J.E."/>
            <person name="Rounsley S.D."/>
            <person name="Gardner M.J."/>
            <person name="Wortman J.R."/>
            <person name="Jordar V.S."/>
            <person name="Maiti R."/>
            <person name="Kodira C.D."/>
            <person name="Neafsey D.E."/>
            <person name="Zeng Q."/>
            <person name="Hung C.-Y."/>
            <person name="McMahan C."/>
            <person name="Muszewska A."/>
            <person name="Grynberg M."/>
            <person name="Mandel M.A."/>
            <person name="Kellner E.M."/>
            <person name="Barker B.M."/>
            <person name="Galgiani J.N."/>
            <person name="Orbach M.J."/>
            <person name="Kirkland T.N."/>
            <person name="Cole G.T."/>
            <person name="Henn M.R."/>
            <person name="Birren B.W."/>
            <person name="Taylor J.W."/>
        </authorList>
    </citation>
    <scope>NUCLEOTIDE SEQUENCE [LARGE SCALE GENOMIC DNA]</scope>
    <source>
        <strain evidence="9">UAMH 1704</strain>
    </source>
</reference>
<organism evidence="8 9">
    <name type="scientific">Uncinocarpus reesii (strain UAMH 1704)</name>
    <dbReference type="NCBI Taxonomy" id="336963"/>
    <lineage>
        <taxon>Eukaryota</taxon>
        <taxon>Fungi</taxon>
        <taxon>Dikarya</taxon>
        <taxon>Ascomycota</taxon>
        <taxon>Pezizomycotina</taxon>
        <taxon>Eurotiomycetes</taxon>
        <taxon>Eurotiomycetidae</taxon>
        <taxon>Onygenales</taxon>
        <taxon>Onygenaceae</taxon>
        <taxon>Uncinocarpus</taxon>
    </lineage>
</organism>
<dbReference type="PROSITE" id="PS50016">
    <property type="entry name" value="ZF_PHD_2"/>
    <property type="match status" value="1"/>
</dbReference>
<accession>C4JUS5</accession>
<evidence type="ECO:0000256" key="5">
    <source>
        <dbReference type="SAM" id="MobiDB-lite"/>
    </source>
</evidence>
<dbReference type="Proteomes" id="UP000002058">
    <property type="component" value="Unassembled WGS sequence"/>
</dbReference>
<protein>
    <recommendedName>
        <fullName evidence="10">PHD-type domain-containing protein</fullName>
    </recommendedName>
</protein>
<dbReference type="InterPro" id="IPR001841">
    <property type="entry name" value="Znf_RING"/>
</dbReference>
<dbReference type="Gene3D" id="3.30.40.10">
    <property type="entry name" value="Zinc/RING finger domain, C3HC4 (zinc finger)"/>
    <property type="match status" value="2"/>
</dbReference>
<keyword evidence="3" id="KW-0862">Zinc</keyword>
<dbReference type="EMBL" id="CH476617">
    <property type="protein sequence ID" value="EEP80036.1"/>
    <property type="molecule type" value="Genomic_DNA"/>
</dbReference>
<dbReference type="Pfam" id="PF00628">
    <property type="entry name" value="PHD"/>
    <property type="match status" value="1"/>
</dbReference>
<feature type="region of interest" description="Disordered" evidence="5">
    <location>
        <begin position="395"/>
        <end position="482"/>
    </location>
</feature>
<dbReference type="InterPro" id="IPR013083">
    <property type="entry name" value="Znf_RING/FYVE/PHD"/>
</dbReference>
<evidence type="ECO:0000256" key="4">
    <source>
        <dbReference type="PROSITE-ProRule" id="PRU00175"/>
    </source>
</evidence>
<dbReference type="SMART" id="SM00184">
    <property type="entry name" value="RING"/>
    <property type="match status" value="1"/>
</dbReference>
<dbReference type="InterPro" id="IPR019787">
    <property type="entry name" value="Znf_PHD-finger"/>
</dbReference>
<evidence type="ECO:0008006" key="10">
    <source>
        <dbReference type="Google" id="ProtNLM"/>
    </source>
</evidence>
<sequence length="618" mass="69113">MSDTCIVCLGDLGEGASDPTLAVDSLPRPLSGDGVCEDVTAPQSLDEFSRYIAHLIPCGHNLHNECLKPWVERANSCPICRQKFNVVELAENLGGQIISSYAVEDRVQVAEIDPTLIIEDLIDDSDTQPCPICGDDDNEEWLLLCDGCDTASHTYCVGLDSVPSGPWFCCHCQAHRSLQPDRSRSQNRSSRRTRADVRRARTRNQIQALHWAQVWQSVWDHLNLDLDFPYDDEQAVDRIIQQRRREAANRREFRSWERRFRQTERNFGSARFRNNASDLLEVGRGWPSRPRQRVETPEPESIDEIRAWNAFERAREIQEAPTTNRRKRKSPTASPIEPEQSQPERRLKRPRTRRPEELADLLERGEPSRTGRPSAIAGSPLAESGPTFLQSLLKEVEDSSSSHPIHGAFPPSNLTSRAVDSISPGPSSPALSPISSNRSSPHPSSHTSPQATNGPATPMSSASDPGFSSPEFSPSCSPTRDTLLVDRTRFSRQLRRQLHSGDPHSDPSSPYRLRSQDSSPSRPELPLDVKSDLQKIVRAALKPHYRKHLVSKDEYTEINKRISRMLYDLAVSKESGDPMDTESKARWAHIANNEVVKAVQAIQKTGPNEGSESSAASS</sequence>
<evidence type="ECO:0000256" key="2">
    <source>
        <dbReference type="ARBA" id="ARBA00022771"/>
    </source>
</evidence>
<feature type="compositionally biased region" description="Polar residues" evidence="5">
    <location>
        <begin position="450"/>
        <end position="462"/>
    </location>
</feature>
<dbReference type="SUPFAM" id="SSF57850">
    <property type="entry name" value="RING/U-box"/>
    <property type="match status" value="1"/>
</dbReference>
<evidence type="ECO:0000313" key="9">
    <source>
        <dbReference type="Proteomes" id="UP000002058"/>
    </source>
</evidence>
<dbReference type="PROSITE" id="PS50089">
    <property type="entry name" value="ZF_RING_2"/>
    <property type="match status" value="1"/>
</dbReference>
<dbReference type="InterPro" id="IPR011011">
    <property type="entry name" value="Znf_FYVE_PHD"/>
</dbReference>
<dbReference type="InterPro" id="IPR001965">
    <property type="entry name" value="Znf_PHD"/>
</dbReference>
<name>C4JUS5_UNCRE</name>
<dbReference type="SMART" id="SM00249">
    <property type="entry name" value="PHD"/>
    <property type="match status" value="1"/>
</dbReference>
<feature type="compositionally biased region" description="Low complexity" evidence="5">
    <location>
        <begin position="421"/>
        <end position="449"/>
    </location>
</feature>
<dbReference type="InterPro" id="IPR047157">
    <property type="entry name" value="PHRF1/Atg35"/>
</dbReference>
<feature type="region of interest" description="Disordered" evidence="5">
    <location>
        <begin position="281"/>
        <end position="383"/>
    </location>
</feature>
<evidence type="ECO:0000256" key="3">
    <source>
        <dbReference type="ARBA" id="ARBA00022833"/>
    </source>
</evidence>
<dbReference type="Pfam" id="PF13639">
    <property type="entry name" value="zf-RING_2"/>
    <property type="match status" value="1"/>
</dbReference>